<accession>A0A9D4V1R3</accession>
<dbReference type="AlphaFoldDB" id="A0A9D4V1R3"/>
<protein>
    <submittedName>
        <fullName evidence="1">Uncharacterized protein</fullName>
    </submittedName>
</protein>
<comment type="caution">
    <text evidence="1">The sequence shown here is derived from an EMBL/GenBank/DDBJ whole genome shotgun (WGS) entry which is preliminary data.</text>
</comment>
<organism evidence="1 2">
    <name type="scientific">Adiantum capillus-veneris</name>
    <name type="common">Maidenhair fern</name>
    <dbReference type="NCBI Taxonomy" id="13818"/>
    <lineage>
        <taxon>Eukaryota</taxon>
        <taxon>Viridiplantae</taxon>
        <taxon>Streptophyta</taxon>
        <taxon>Embryophyta</taxon>
        <taxon>Tracheophyta</taxon>
        <taxon>Polypodiopsida</taxon>
        <taxon>Polypodiidae</taxon>
        <taxon>Polypodiales</taxon>
        <taxon>Pteridineae</taxon>
        <taxon>Pteridaceae</taxon>
        <taxon>Vittarioideae</taxon>
        <taxon>Adiantum</taxon>
    </lineage>
</organism>
<gene>
    <name evidence="1" type="ORF">GOP47_0007679</name>
</gene>
<reference evidence="1" key="1">
    <citation type="submission" date="2021-01" db="EMBL/GenBank/DDBJ databases">
        <title>Adiantum capillus-veneris genome.</title>
        <authorList>
            <person name="Fang Y."/>
            <person name="Liao Q."/>
        </authorList>
    </citation>
    <scope>NUCLEOTIDE SEQUENCE</scope>
    <source>
        <strain evidence="1">H3</strain>
        <tissue evidence="1">Leaf</tissue>
    </source>
</reference>
<sequence>MNRILETGAFANDHDTQSRHRTKARGLRWGSKETGPVTFKLSQLCFTIHLNNKGNHENEEGSTGNPSSFARAPHKLLAKAGSNQGLGPRVHAKKLGLPIGELAGGIVPSEVVARTVDPRMSQARWQGRDGHLSTDHVWWDIIDKAVAASRKPIACKNCIFSRAWRGRRGRNTLQS</sequence>
<evidence type="ECO:0000313" key="2">
    <source>
        <dbReference type="Proteomes" id="UP000886520"/>
    </source>
</evidence>
<name>A0A9D4V1R3_ADICA</name>
<dbReference type="Proteomes" id="UP000886520">
    <property type="component" value="Chromosome 7"/>
</dbReference>
<keyword evidence="2" id="KW-1185">Reference proteome</keyword>
<dbReference type="EMBL" id="JABFUD020000007">
    <property type="protein sequence ID" value="KAI5077855.1"/>
    <property type="molecule type" value="Genomic_DNA"/>
</dbReference>
<evidence type="ECO:0000313" key="1">
    <source>
        <dbReference type="EMBL" id="KAI5077855.1"/>
    </source>
</evidence>
<proteinExistence type="predicted"/>